<dbReference type="EMBL" id="JALGAR010000002">
    <property type="protein sequence ID" value="MCI4658248.1"/>
    <property type="molecule type" value="Genomic_DNA"/>
</dbReference>
<dbReference type="InterPro" id="IPR007253">
    <property type="entry name" value="Cell_wall-bd_2"/>
</dbReference>
<dbReference type="PANTHER" id="PTHR30032:SF8">
    <property type="entry name" value="GERMINATION-SPECIFIC N-ACETYLMURAMOYL-L-ALANINE AMIDASE"/>
    <property type="match status" value="1"/>
</dbReference>
<sequence length="569" mass="58911">MRAFRAAGIRLAPRGRIAALLACALMVSLLSGFAVSEPAHAATATSISGTIRTNPSPPPQGGPIPGFNSVTVTAYTLTGVAVDTWRGVAAYTLQVPPGTYRIVATVSTVTSNDTVYAQTWFGNTSYQQESTTVFASSTPVTGVDVTMNYGGSLSGHINGPAPSDYGALSQVIATAYLFDPVSNSYAVVSNGGADPTGAFTVSGLPAGSYAVEFSQLNSLPVFADRFYGGGTQAAGSVLVPVKTGQTTTGVDGTLPAWTTAVSRLSGPDRLETAVAISRSGFAPGVPVVYIANGYNWPDALSAGPAAAHRGGALLLVPPDRVPDVVAAEITRLRPQRVVLVGGEASVSQAVFSRLQGLNPNVVRIGGRDRYETSRKVITDAFGPDIEGGRIFVASGRNFPDALSIGPAAAKFQAPVLLVDGSLPFLDQDTLDYFTSFQFAIRDVIVVGGPDAIRPKIVAQLGSFDRWGQVMLHPSGVDRYDTNRQVNNLFFAGMPSDSSGTAFLANGTGFADALAGVPLAGLSRSPLFLTPGNCVPAQTIHDMHSLRSSHVTILGGLASLSANVENLASC</sequence>
<comment type="caution">
    <text evidence="3">The sequence shown here is derived from an EMBL/GenBank/DDBJ whole genome shotgun (WGS) entry which is preliminary data.</text>
</comment>
<feature type="compositionally biased region" description="Polar residues" evidence="1">
    <location>
        <begin position="45"/>
        <end position="54"/>
    </location>
</feature>
<dbReference type="PANTHER" id="PTHR30032">
    <property type="entry name" value="N-ACETYLMURAMOYL-L-ALANINE AMIDASE-RELATED"/>
    <property type="match status" value="1"/>
</dbReference>
<evidence type="ECO:0000313" key="3">
    <source>
        <dbReference type="EMBL" id="MCI4658248.1"/>
    </source>
</evidence>
<dbReference type="AlphaFoldDB" id="A0AA41QW83"/>
<feature type="signal peptide" evidence="2">
    <location>
        <begin position="1"/>
        <end position="41"/>
    </location>
</feature>
<dbReference type="Gene3D" id="3.40.50.12090">
    <property type="match status" value="2"/>
</dbReference>
<feature type="chain" id="PRO_5041459340" evidence="2">
    <location>
        <begin position="42"/>
        <end position="569"/>
    </location>
</feature>
<dbReference type="Pfam" id="PF04122">
    <property type="entry name" value="CW_binding_2"/>
    <property type="match status" value="3"/>
</dbReference>
<evidence type="ECO:0000256" key="2">
    <source>
        <dbReference type="SAM" id="SignalP"/>
    </source>
</evidence>
<keyword evidence="2" id="KW-0732">Signal</keyword>
<dbReference type="RefSeq" id="WP_243012006.1">
    <property type="nucleotide sequence ID" value="NZ_JALGAR010000002.1"/>
</dbReference>
<feature type="region of interest" description="Disordered" evidence="1">
    <location>
        <begin position="45"/>
        <end position="65"/>
    </location>
</feature>
<protein>
    <submittedName>
        <fullName evidence="3">Cell wall-binding repeat-containing protein</fullName>
    </submittedName>
</protein>
<evidence type="ECO:0000313" key="4">
    <source>
        <dbReference type="Proteomes" id="UP001165341"/>
    </source>
</evidence>
<dbReference type="Proteomes" id="UP001165341">
    <property type="component" value="Unassembled WGS sequence"/>
</dbReference>
<reference evidence="3" key="1">
    <citation type="submission" date="2022-03" db="EMBL/GenBank/DDBJ databases">
        <title>Cryobacterium sp. nov. strain ZS14-85, isolated from Antarctic soil.</title>
        <authorList>
            <person name="Li J."/>
            <person name="Niu G."/>
        </authorList>
    </citation>
    <scope>NUCLEOTIDE SEQUENCE</scope>
    <source>
        <strain evidence="3">ZS14-85</strain>
    </source>
</reference>
<evidence type="ECO:0000256" key="1">
    <source>
        <dbReference type="SAM" id="MobiDB-lite"/>
    </source>
</evidence>
<accession>A0AA41QW83</accession>
<keyword evidence="4" id="KW-1185">Reference proteome</keyword>
<name>A0AA41QW83_9MICO</name>
<dbReference type="InterPro" id="IPR051922">
    <property type="entry name" value="Bact_Sporulation_Assoc"/>
</dbReference>
<organism evidence="3 4">
    <name type="scientific">Cryobacterium zhongshanensis</name>
    <dbReference type="NCBI Taxonomy" id="2928153"/>
    <lineage>
        <taxon>Bacteria</taxon>
        <taxon>Bacillati</taxon>
        <taxon>Actinomycetota</taxon>
        <taxon>Actinomycetes</taxon>
        <taxon>Micrococcales</taxon>
        <taxon>Microbacteriaceae</taxon>
        <taxon>Cryobacterium</taxon>
    </lineage>
</organism>
<gene>
    <name evidence="3" type="ORF">MQH31_10560</name>
</gene>
<proteinExistence type="predicted"/>